<feature type="signal peptide" evidence="1">
    <location>
        <begin position="1"/>
        <end position="22"/>
    </location>
</feature>
<dbReference type="EMBL" id="JANDBC010000001">
    <property type="protein sequence ID" value="MCP9290927.1"/>
    <property type="molecule type" value="Genomic_DNA"/>
</dbReference>
<proteinExistence type="predicted"/>
<evidence type="ECO:0008006" key="4">
    <source>
        <dbReference type="Google" id="ProtNLM"/>
    </source>
</evidence>
<protein>
    <recommendedName>
        <fullName evidence="4">Outer membrane protein beta-barrel domain-containing protein</fullName>
    </recommendedName>
</protein>
<gene>
    <name evidence="2" type="ORF">NM125_04970</name>
</gene>
<evidence type="ECO:0000256" key="1">
    <source>
        <dbReference type="SAM" id="SignalP"/>
    </source>
</evidence>
<name>A0A9X2L263_9BACT</name>
<sequence>MKKLIFFTLLFSLFWVGNHAFAQFGEPEVQEKEVPRNLYDEGYRTGFGFNFSLNDFGVGAGGQFRFGLNSYTEALITLKMTGLKDPTEQTFIDYTFGFKTVPEKYQRVMAVPLYIGLKKRFFADEISDNFRVYSSLSAGPTFAVSYAYFNDVTENGFRENDTGIYGRSERVNDVFSGWGDSETHWGFGGEFVIGVDFGEKFANLSSVQFGYTMNYFSDGIQVLEPCQPDLSRINQQPVNPCGFSDINAVPVLLGDGSVGQAPLEKANDPRKYFGTAQITFIFGWMW</sequence>
<feature type="chain" id="PRO_5040808586" description="Outer membrane protein beta-barrel domain-containing protein" evidence="1">
    <location>
        <begin position="23"/>
        <end position="286"/>
    </location>
</feature>
<keyword evidence="3" id="KW-1185">Reference proteome</keyword>
<comment type="caution">
    <text evidence="2">The sequence shown here is derived from an EMBL/GenBank/DDBJ whole genome shotgun (WGS) entry which is preliminary data.</text>
</comment>
<dbReference type="AlphaFoldDB" id="A0A9X2L263"/>
<accession>A0A9X2L263</accession>
<dbReference type="Proteomes" id="UP001139125">
    <property type="component" value="Unassembled WGS sequence"/>
</dbReference>
<organism evidence="2 3">
    <name type="scientific">Gracilimonas sediminicola</name>
    <dbReference type="NCBI Taxonomy" id="2952158"/>
    <lineage>
        <taxon>Bacteria</taxon>
        <taxon>Pseudomonadati</taxon>
        <taxon>Balneolota</taxon>
        <taxon>Balneolia</taxon>
        <taxon>Balneolales</taxon>
        <taxon>Balneolaceae</taxon>
        <taxon>Gracilimonas</taxon>
    </lineage>
</organism>
<keyword evidence="1" id="KW-0732">Signal</keyword>
<reference evidence="2" key="1">
    <citation type="submission" date="2022-06" db="EMBL/GenBank/DDBJ databases">
        <title>Gracilimonas sp. CAU 1638 isolated from sea sediment.</title>
        <authorList>
            <person name="Kim W."/>
        </authorList>
    </citation>
    <scope>NUCLEOTIDE SEQUENCE</scope>
    <source>
        <strain evidence="2">CAU 1638</strain>
    </source>
</reference>
<dbReference type="RefSeq" id="WP_255133441.1">
    <property type="nucleotide sequence ID" value="NZ_JANDBC010000001.1"/>
</dbReference>
<evidence type="ECO:0000313" key="3">
    <source>
        <dbReference type="Proteomes" id="UP001139125"/>
    </source>
</evidence>
<evidence type="ECO:0000313" key="2">
    <source>
        <dbReference type="EMBL" id="MCP9290927.1"/>
    </source>
</evidence>